<comment type="caution">
    <text evidence="3">The sequence shown here is derived from an EMBL/GenBank/DDBJ whole genome shotgun (WGS) entry which is preliminary data.</text>
</comment>
<evidence type="ECO:0000313" key="3">
    <source>
        <dbReference type="EMBL" id="KIQ19098.1"/>
    </source>
</evidence>
<dbReference type="EMBL" id="JXQQ01000110">
    <property type="protein sequence ID" value="KIQ19098.1"/>
    <property type="molecule type" value="Genomic_DNA"/>
</dbReference>
<dbReference type="InterPro" id="IPR036709">
    <property type="entry name" value="Autotransporte_beta_dom_sf"/>
</dbReference>
<dbReference type="OrthoDB" id="8613264at2"/>
<accession>A0A0D0KQM3</accession>
<dbReference type="InterPro" id="IPR011050">
    <property type="entry name" value="Pectin_lyase_fold/virulence"/>
</dbReference>
<evidence type="ECO:0000313" key="4">
    <source>
        <dbReference type="Proteomes" id="UP000032067"/>
    </source>
</evidence>
<evidence type="ECO:0000256" key="1">
    <source>
        <dbReference type="ARBA" id="ARBA00022729"/>
    </source>
</evidence>
<organism evidence="3 4">
    <name type="scientific">Variovorax paradoxus</name>
    <dbReference type="NCBI Taxonomy" id="34073"/>
    <lineage>
        <taxon>Bacteria</taxon>
        <taxon>Pseudomonadati</taxon>
        <taxon>Pseudomonadota</taxon>
        <taxon>Betaproteobacteria</taxon>
        <taxon>Burkholderiales</taxon>
        <taxon>Comamonadaceae</taxon>
        <taxon>Variovorax</taxon>
    </lineage>
</organism>
<dbReference type="SUPFAM" id="SSF51126">
    <property type="entry name" value="Pectin lyase-like"/>
    <property type="match status" value="5"/>
</dbReference>
<dbReference type="SUPFAM" id="SSF103515">
    <property type="entry name" value="Autotransporter"/>
    <property type="match status" value="1"/>
</dbReference>
<dbReference type="Proteomes" id="UP000032067">
    <property type="component" value="Unassembled WGS sequence"/>
</dbReference>
<dbReference type="InterPro" id="IPR043990">
    <property type="entry name" value="AC_1"/>
</dbReference>
<sequence length="2089" mass="198745">MNRIHRVVFNRALGCAQVVSETARTNHGSGTSGGGIACAAGPRQRRFGAVSGAIALAALAALQFYGGDAVAACTPAAPVDGNAVSCTGAPILLPPNPNSFLSTANNLNVTVETGAIMSTLPGGTAMTLGGTGITLTNKGSIDANAAGSLVLARALTIGNLIAPASGNVVVNNLGAIEGTFDGTFGLLGAAAVIANSGATTFNNSGTIGMSPLGLFDPFNSIAAAIYGGGNVNFTNTGTITGRVAFESPTTGGNTFTNSGTINGSVSLGTGASSDTFTAVTGSSINGGTAPLAGITIPTPTLPPGSLTFAAGGKVDAGAGTDTLVLQNTINPPGSGNSGTGSISALQYLNFENLIVNSGTWTLTGAVVSGGAFLNGGTAIFDNALSFGTGTMTGNGGAIEASASGITLAQNINVTTGLTVQGANNLTLGGTISGGGGVIKNGTGTLTLSGSNGFSGGLALNAGGLTLGSAGSMGTGLFIVGGPASLNTAFTGTINNPVQLGGALTLNGAGTLTLGGNISGGGSLTLASGNLSLTGSNNYGGGTVLGGGAINVGNSGALGTGDLTVSGAAALTGATGVALGNNIVLNNTLNFGAGGGGGALTINGKIIGAGGISLAGAPGVTLNGANTFTGGMNLGGGTLTVGNDTALGSAAVTVSGASSLQANTPVSVGNNFNLNAQMAVGGSNDLAMNGTLNGLGGIVKIGSARLTLGSANNFAGGVNLQGGSVRVGTNTSLGVGAFTVNGNAALDSSANVAVGNAVVLNAGLAVGGANNIALGGIVSGTGALGYDGTATLALNNANTFKGGVNLSSGTLSVGNDSALGTGGLAVGGDATLTAGLAGIALGNSIGLGGTATLSLAGQNALALNGGIGGAGKLAINGPDVTLGSANGFGGGVTLAGGKLSLGTSTSLGTGTLGVTGNATLASTGGALALANAVSLGAALTVGGAADIAFDGPVTGGGSLVKTGVGTLALNNANNFGGGITLAAGTLRVGNDAALGTGALTVASTSTLAASTDVALANDVVLNANLGIGGAKNITLGGTINGTGGISVGGTGTLALNGASNYTGSTVVGSGTLQVGNVTGSATGNGTVTVQGGAALAGTGRIGGDVTINAGARLAPGAAAGAMGTLTIGGNLALANGAVLDYQFGAPGPDFATPGQSDSVSVGGNMTVNTNAVLNVTDAGGFGPGVYRLVDYGGTFAGGTLTLGSVPAGAALSLQNLAADKRFMLVNSTGLTLNFWNANGLASPTQSGGGTGTWSSTAPVWTDTVGTVSAPMLPQPGFAIFTGAPGTVTVDNTGGAVQATGMQFASSGYTLAGDALTLTGAGSGARAEIRVGDGGAGSAGYVATVNNAIAGTAGIAKTGDGTLVLAGANTYTGGTAVQAGVLSVSADNNLGAAAGNVVLESGGRLQVTGTGFTGTARALDIGAGGGSIEIADAGLDLVASGALSGSGNLVKSGAGTLTLAGTSTRTGATAIAEGTLRLGATGLLGATAPIALADKAGATLDLNGFDQSVASLAGGGGAGGEVKLGGATLTTGGDSTSTTFAGAVTGAGGLVKQGTGNFKVTGTNTYTGATQVNAGTLSAGAANALSAASAHSVATGATLDLGGFNQTVASLSNSGTVSLAGAAPGTTLTVNGPYSGNNGVLRLATVLDAAGPSDRLVLDGAGATASGRTTVQIVNLGGLGALTSGNGIEVISALNGATTTAQTTKDAFALAGGHVDAGAYEYRLHAADASGAGENWYLRSTTGGGGTPGGPGDPGGPGLPGGLPTYRIEVPMYAALAQQLRQGNLAMLGNVHLRGGEDARGIASDAADRLEGTAPRGRRAWGRVISTDIDVSQRGTANARSDGRLNGFQAGTDLWADANWRAGVYVGQLEGNIRVSGFARGIQGLDAGTNDLRSRYIGAYATWSGDSGWHADAVLQAGDHRYNVQPIASFGSSGKGKSLLASLEVGKPFGIGSGWTVEPQLQLIHQSLRMDDAGISGALVTQDANDGLIVRAGVRIKGEIATGAGTLQPYGRINVFHASGGADVAQFLSLGGSTAIRSETGSTSTEVAGGVTLAVGERTAIYGELGKLWASGGAARVKSSLNASVGVRVRW</sequence>
<dbReference type="Gene3D" id="2.40.128.130">
    <property type="entry name" value="Autotransporter beta-domain"/>
    <property type="match status" value="1"/>
</dbReference>
<keyword evidence="1" id="KW-0732">Signal</keyword>
<dbReference type="InterPro" id="IPR012332">
    <property type="entry name" value="Autotransporter_pectin_lyase_C"/>
</dbReference>
<dbReference type="PANTHER" id="PTHR35037">
    <property type="entry name" value="C-TERMINAL REGION OF AIDA-LIKE PROTEIN"/>
    <property type="match status" value="1"/>
</dbReference>
<dbReference type="SMART" id="SM00869">
    <property type="entry name" value="Autotransporter"/>
    <property type="match status" value="1"/>
</dbReference>
<proteinExistence type="predicted"/>
<dbReference type="InterPro" id="IPR024973">
    <property type="entry name" value="ESPR"/>
</dbReference>
<name>A0A0D0KQM3_VARPD</name>
<evidence type="ECO:0000259" key="2">
    <source>
        <dbReference type="PROSITE" id="PS51208"/>
    </source>
</evidence>
<dbReference type="InterPro" id="IPR005546">
    <property type="entry name" value="Autotransporte_beta"/>
</dbReference>
<dbReference type="InterPro" id="IPR051551">
    <property type="entry name" value="Autotransporter_adhesion"/>
</dbReference>
<reference evidence="3 4" key="1">
    <citation type="submission" date="2014-12" db="EMBL/GenBank/DDBJ databases">
        <title>16Stimator: statistical estimation of ribosomal gene copy numbers from draft genome assemblies.</title>
        <authorList>
            <person name="Perisin M.A."/>
            <person name="Vetter M."/>
            <person name="Gilbert J.A."/>
            <person name="Bergelson J."/>
        </authorList>
    </citation>
    <scope>NUCLEOTIDE SEQUENCE [LARGE SCALE GENOMIC DNA]</scope>
    <source>
        <strain evidence="3 4">MEDvA23</strain>
    </source>
</reference>
<dbReference type="InterPro" id="IPR013425">
    <property type="entry name" value="Autotrns_rpt"/>
</dbReference>
<dbReference type="RefSeq" id="WP_042582294.1">
    <property type="nucleotide sequence ID" value="NZ_JXQQ01000110.1"/>
</dbReference>
<dbReference type="PROSITE" id="PS51208">
    <property type="entry name" value="AUTOTRANSPORTER"/>
    <property type="match status" value="1"/>
</dbReference>
<dbReference type="PANTHER" id="PTHR35037:SF3">
    <property type="entry name" value="C-TERMINAL REGION OF AIDA-LIKE PROTEIN"/>
    <property type="match status" value="1"/>
</dbReference>
<protein>
    <recommendedName>
        <fullName evidence="2">Autotransporter domain-containing protein</fullName>
    </recommendedName>
</protein>
<dbReference type="Pfam" id="PF12951">
    <property type="entry name" value="PATR"/>
    <property type="match status" value="9"/>
</dbReference>
<dbReference type="Pfam" id="PF13018">
    <property type="entry name" value="ESPR"/>
    <property type="match status" value="1"/>
</dbReference>
<dbReference type="NCBIfam" id="TIGR02601">
    <property type="entry name" value="autotrns_rpt"/>
    <property type="match status" value="8"/>
</dbReference>
<dbReference type="Gene3D" id="2.160.20.20">
    <property type="match status" value="1"/>
</dbReference>
<dbReference type="CDD" id="cd01344">
    <property type="entry name" value="PL2_Passenger_AT"/>
    <property type="match status" value="1"/>
</dbReference>
<dbReference type="Pfam" id="PF18883">
    <property type="entry name" value="AC_1"/>
    <property type="match status" value="1"/>
</dbReference>
<gene>
    <name evidence="3" type="ORF">RT97_28870</name>
</gene>
<feature type="domain" description="Autotransporter" evidence="2">
    <location>
        <begin position="1811"/>
        <end position="2089"/>
    </location>
</feature>